<keyword evidence="3 6" id="KW-1003">Cell membrane</keyword>
<dbReference type="GO" id="GO:0051480">
    <property type="term" value="P:regulation of cytosolic calcium ion concentration"/>
    <property type="evidence" value="ECO:0007669"/>
    <property type="project" value="TreeGrafter"/>
</dbReference>
<dbReference type="GO" id="GO:0000139">
    <property type="term" value="C:Golgi membrane"/>
    <property type="evidence" value="ECO:0007669"/>
    <property type="project" value="UniProtKB-SubCell"/>
</dbReference>
<dbReference type="PANTHER" id="PTHR10844:SF13">
    <property type="entry name" value="CAVEOLIN"/>
    <property type="match status" value="1"/>
</dbReference>
<reference evidence="9" key="1">
    <citation type="journal article" date="2006" name="Science">
        <title>Ancient noncoding elements conserved in the human genome.</title>
        <authorList>
            <person name="Venkatesh B."/>
            <person name="Kirkness E.F."/>
            <person name="Loh Y.H."/>
            <person name="Halpern A.L."/>
            <person name="Lee A.P."/>
            <person name="Johnson J."/>
            <person name="Dandona N."/>
            <person name="Viswanathan L.D."/>
            <person name="Tay A."/>
            <person name="Venter J.C."/>
            <person name="Strausberg R.L."/>
            <person name="Brenner S."/>
        </authorList>
    </citation>
    <scope>NUCLEOTIDE SEQUENCE [LARGE SCALE GENOMIC DNA]</scope>
</reference>
<feature type="region of interest" description="Disordered" evidence="7">
    <location>
        <begin position="1"/>
        <end position="41"/>
    </location>
</feature>
<dbReference type="GO" id="GO:0060090">
    <property type="term" value="F:molecular adaptor activity"/>
    <property type="evidence" value="ECO:0007669"/>
    <property type="project" value="TreeGrafter"/>
</dbReference>
<dbReference type="GO" id="GO:0030154">
    <property type="term" value="P:cell differentiation"/>
    <property type="evidence" value="ECO:0007669"/>
    <property type="project" value="TreeGrafter"/>
</dbReference>
<organism evidence="8 9">
    <name type="scientific">Callorhinchus milii</name>
    <name type="common">Ghost shark</name>
    <dbReference type="NCBI Taxonomy" id="7868"/>
    <lineage>
        <taxon>Eukaryota</taxon>
        <taxon>Metazoa</taxon>
        <taxon>Chordata</taxon>
        <taxon>Craniata</taxon>
        <taxon>Vertebrata</taxon>
        <taxon>Chondrichthyes</taxon>
        <taxon>Holocephali</taxon>
        <taxon>Chimaeriformes</taxon>
        <taxon>Callorhinchidae</taxon>
        <taxon>Callorhinchus</taxon>
    </lineage>
</organism>
<evidence type="ECO:0000256" key="3">
    <source>
        <dbReference type="ARBA" id="ARBA00022475"/>
    </source>
</evidence>
<comment type="function">
    <text evidence="6">May act as a scaffolding protein within caveolar membranes. Interacts directly with G-protein alpha subunits and can functionally regulate their activity.</text>
</comment>
<proteinExistence type="inferred from homology"/>
<evidence type="ECO:0000256" key="2">
    <source>
        <dbReference type="ARBA" id="ARBA00010988"/>
    </source>
</evidence>
<dbReference type="GO" id="GO:0005925">
    <property type="term" value="C:focal adhesion"/>
    <property type="evidence" value="ECO:0007669"/>
    <property type="project" value="TreeGrafter"/>
</dbReference>
<reference evidence="9" key="3">
    <citation type="journal article" date="2014" name="Nature">
        <title>Elephant shark genome provides unique insights into gnathostome evolution.</title>
        <authorList>
            <consortium name="International Elephant Shark Genome Sequencing Consortium"/>
            <person name="Venkatesh B."/>
            <person name="Lee A.P."/>
            <person name="Ravi V."/>
            <person name="Maurya A.K."/>
            <person name="Lian M.M."/>
            <person name="Swann J.B."/>
            <person name="Ohta Y."/>
            <person name="Flajnik M.F."/>
            <person name="Sutoh Y."/>
            <person name="Kasahara M."/>
            <person name="Hoon S."/>
            <person name="Gangu V."/>
            <person name="Roy S.W."/>
            <person name="Irimia M."/>
            <person name="Korzh V."/>
            <person name="Kondrychyn I."/>
            <person name="Lim Z.W."/>
            <person name="Tay B.H."/>
            <person name="Tohari S."/>
            <person name="Kong K.W."/>
            <person name="Ho S."/>
            <person name="Lorente-Galdos B."/>
            <person name="Quilez J."/>
            <person name="Marques-Bonet T."/>
            <person name="Raney B.J."/>
            <person name="Ingham P.W."/>
            <person name="Tay A."/>
            <person name="Hillier L.W."/>
            <person name="Minx P."/>
            <person name="Boehm T."/>
            <person name="Wilson R.K."/>
            <person name="Brenner S."/>
            <person name="Warren W.C."/>
        </authorList>
    </citation>
    <scope>NUCLEOTIDE SEQUENCE [LARGE SCALE GENOMIC DNA]</scope>
</reference>
<keyword evidence="4 6" id="KW-0333">Golgi apparatus</keyword>
<sequence length="161" mass="18064">MMVEDYTKVEMGERGEESNAEDINVTPGKESSPVPQDIRDPHGINRHLKIAWELVITSRRGTRGGREGVRWRDCGMEFQRVGAERLKAVRTRILNCLLTAGIIDLLYCLLSRCVIPCVRISLMCLPPFQTMCRSSLDTVLGPLCSSAGRCLGKFQLRLART</sequence>
<feature type="compositionally biased region" description="Basic and acidic residues" evidence="7">
    <location>
        <begin position="1"/>
        <end position="17"/>
    </location>
</feature>
<protein>
    <recommendedName>
        <fullName evidence="6">Caveolin</fullName>
    </recommendedName>
</protein>
<evidence type="ECO:0000313" key="9">
    <source>
        <dbReference type="Proteomes" id="UP000314986"/>
    </source>
</evidence>
<reference evidence="8" key="4">
    <citation type="submission" date="2025-08" db="UniProtKB">
        <authorList>
            <consortium name="Ensembl"/>
        </authorList>
    </citation>
    <scope>IDENTIFICATION</scope>
</reference>
<dbReference type="Pfam" id="PF01146">
    <property type="entry name" value="Caveolin"/>
    <property type="match status" value="1"/>
</dbReference>
<accession>A0A4W3GZU9</accession>
<reference evidence="9" key="2">
    <citation type="journal article" date="2007" name="PLoS Biol.">
        <title>Survey sequencing and comparative analysis of the elephant shark (Callorhinchus milii) genome.</title>
        <authorList>
            <person name="Venkatesh B."/>
            <person name="Kirkness E.F."/>
            <person name="Loh Y.H."/>
            <person name="Halpern A.L."/>
            <person name="Lee A.P."/>
            <person name="Johnson J."/>
            <person name="Dandona N."/>
            <person name="Viswanathan L.D."/>
            <person name="Tay A."/>
            <person name="Venter J.C."/>
            <person name="Strausberg R.L."/>
            <person name="Brenner S."/>
        </authorList>
    </citation>
    <scope>NUCLEOTIDE SEQUENCE [LARGE SCALE GENOMIC DNA]</scope>
</reference>
<comment type="subcellular location">
    <subcellularLocation>
        <location evidence="1 6">Cell membrane</location>
        <topology evidence="1 6">Peripheral membrane protein</topology>
    </subcellularLocation>
    <subcellularLocation>
        <location evidence="6">Golgi apparatus membrane</location>
        <topology evidence="6">Peripheral membrane protein</topology>
    </subcellularLocation>
    <subcellularLocation>
        <location evidence="6">Membrane</location>
        <location evidence="6">Caveola</location>
        <topology evidence="6">Peripheral membrane protein</topology>
    </subcellularLocation>
</comment>
<keyword evidence="5 6" id="KW-0472">Membrane</keyword>
<dbReference type="GO" id="GO:0042383">
    <property type="term" value="C:sarcolemma"/>
    <property type="evidence" value="ECO:0007669"/>
    <property type="project" value="TreeGrafter"/>
</dbReference>
<evidence type="ECO:0000256" key="4">
    <source>
        <dbReference type="ARBA" id="ARBA00023034"/>
    </source>
</evidence>
<reference evidence="8" key="5">
    <citation type="submission" date="2025-09" db="UniProtKB">
        <authorList>
            <consortium name="Ensembl"/>
        </authorList>
    </citation>
    <scope>IDENTIFICATION</scope>
</reference>
<dbReference type="InParanoid" id="A0A4W3GZU9"/>
<evidence type="ECO:0000256" key="1">
    <source>
        <dbReference type="ARBA" id="ARBA00004202"/>
    </source>
</evidence>
<dbReference type="GO" id="GO:0070836">
    <property type="term" value="P:caveola assembly"/>
    <property type="evidence" value="ECO:0007669"/>
    <property type="project" value="InterPro"/>
</dbReference>
<dbReference type="Ensembl" id="ENSCMIT00000008681.1">
    <property type="protein sequence ID" value="ENSCMIP00000008442.1"/>
    <property type="gene ID" value="ENSCMIG00000004530.1"/>
</dbReference>
<evidence type="ECO:0000256" key="5">
    <source>
        <dbReference type="ARBA" id="ARBA00023136"/>
    </source>
</evidence>
<dbReference type="STRING" id="7868.ENSCMIP00000008442"/>
<comment type="similarity">
    <text evidence="2 6">Belongs to the caveolin family.</text>
</comment>
<dbReference type="InterPro" id="IPR001612">
    <property type="entry name" value="Caveolin"/>
</dbReference>
<keyword evidence="9" id="KW-1185">Reference proteome</keyword>
<evidence type="ECO:0000256" key="6">
    <source>
        <dbReference type="RuleBase" id="RU000680"/>
    </source>
</evidence>
<dbReference type="PANTHER" id="PTHR10844">
    <property type="entry name" value="CAVEOLIN"/>
    <property type="match status" value="1"/>
</dbReference>
<name>A0A4W3GZU9_CALMI</name>
<evidence type="ECO:0000313" key="8">
    <source>
        <dbReference type="Ensembl" id="ENSCMIP00000008442.1"/>
    </source>
</evidence>
<dbReference type="Proteomes" id="UP000314986">
    <property type="component" value="Unassembled WGS sequence"/>
</dbReference>
<evidence type="ECO:0000256" key="7">
    <source>
        <dbReference type="SAM" id="MobiDB-lite"/>
    </source>
</evidence>
<dbReference type="AlphaFoldDB" id="A0A4W3GZU9"/>
<dbReference type="GO" id="GO:0005901">
    <property type="term" value="C:caveola"/>
    <property type="evidence" value="ECO:0007669"/>
    <property type="project" value="UniProtKB-SubCell"/>
</dbReference>